<evidence type="ECO:0000313" key="3">
    <source>
        <dbReference type="Proteomes" id="UP000298030"/>
    </source>
</evidence>
<keyword evidence="3" id="KW-1185">Reference proteome</keyword>
<dbReference type="STRING" id="71717.A0A4Y7T6Z2"/>
<dbReference type="EMBL" id="QPFP01000028">
    <property type="protein sequence ID" value="TEB29319.1"/>
    <property type="molecule type" value="Genomic_DNA"/>
</dbReference>
<gene>
    <name evidence="2" type="ORF">FA13DRAFT_674153</name>
</gene>
<dbReference type="AlphaFoldDB" id="A0A4Y7T6Z2"/>
<dbReference type="Gene3D" id="3.80.10.10">
    <property type="entry name" value="Ribonuclease Inhibitor"/>
    <property type="match status" value="1"/>
</dbReference>
<reference evidence="2 3" key="1">
    <citation type="journal article" date="2019" name="Nat. Ecol. Evol.">
        <title>Megaphylogeny resolves global patterns of mushroom evolution.</title>
        <authorList>
            <person name="Varga T."/>
            <person name="Krizsan K."/>
            <person name="Foldi C."/>
            <person name="Dima B."/>
            <person name="Sanchez-Garcia M."/>
            <person name="Sanchez-Ramirez S."/>
            <person name="Szollosi G.J."/>
            <person name="Szarkandi J.G."/>
            <person name="Papp V."/>
            <person name="Albert L."/>
            <person name="Andreopoulos W."/>
            <person name="Angelini C."/>
            <person name="Antonin V."/>
            <person name="Barry K.W."/>
            <person name="Bougher N.L."/>
            <person name="Buchanan P."/>
            <person name="Buyck B."/>
            <person name="Bense V."/>
            <person name="Catcheside P."/>
            <person name="Chovatia M."/>
            <person name="Cooper J."/>
            <person name="Damon W."/>
            <person name="Desjardin D."/>
            <person name="Finy P."/>
            <person name="Geml J."/>
            <person name="Haridas S."/>
            <person name="Hughes K."/>
            <person name="Justo A."/>
            <person name="Karasinski D."/>
            <person name="Kautmanova I."/>
            <person name="Kiss B."/>
            <person name="Kocsube S."/>
            <person name="Kotiranta H."/>
            <person name="LaButti K.M."/>
            <person name="Lechner B.E."/>
            <person name="Liimatainen K."/>
            <person name="Lipzen A."/>
            <person name="Lukacs Z."/>
            <person name="Mihaltcheva S."/>
            <person name="Morgado L.N."/>
            <person name="Niskanen T."/>
            <person name="Noordeloos M.E."/>
            <person name="Ohm R.A."/>
            <person name="Ortiz-Santana B."/>
            <person name="Ovrebo C."/>
            <person name="Racz N."/>
            <person name="Riley R."/>
            <person name="Savchenko A."/>
            <person name="Shiryaev A."/>
            <person name="Soop K."/>
            <person name="Spirin V."/>
            <person name="Szebenyi C."/>
            <person name="Tomsovsky M."/>
            <person name="Tulloss R.E."/>
            <person name="Uehling J."/>
            <person name="Grigoriev I.V."/>
            <person name="Vagvolgyi C."/>
            <person name="Papp T."/>
            <person name="Martin F.M."/>
            <person name="Miettinen O."/>
            <person name="Hibbett D.S."/>
            <person name="Nagy L.G."/>
        </authorList>
    </citation>
    <scope>NUCLEOTIDE SEQUENCE [LARGE SCALE GENOMIC DNA]</scope>
    <source>
        <strain evidence="2 3">FP101781</strain>
    </source>
</reference>
<protein>
    <submittedName>
        <fullName evidence="2">Uncharacterized protein</fullName>
    </submittedName>
</protein>
<feature type="compositionally biased region" description="Polar residues" evidence="1">
    <location>
        <begin position="13"/>
        <end position="28"/>
    </location>
</feature>
<dbReference type="InterPro" id="IPR032675">
    <property type="entry name" value="LRR_dom_sf"/>
</dbReference>
<feature type="region of interest" description="Disordered" evidence="1">
    <location>
        <begin position="1"/>
        <end position="29"/>
    </location>
</feature>
<sequence length="350" mass="39062">MRPSSRPGRYQRLQVTTSSASTTESPLTSALYRTPLPPGLFKSSMAGFAREDFASPTRKVERAQAGPNVAEKRLSNRSLPVSQLPPELLAQIMAGSLTFMELTWDNAQRNTLHPHPSIALSHVSSSWREVALRSHELWSRIQIQMLTRSSILEFLWRNAGSMPVDLEFCGSRLNCGPCPRAFAVISTILRTELGRIRSIRTFCEVQVLKPILSEIVGHAESLEHLQLLGMRISIDDPLPSSVGEKFLSGGAPKLRYIKTMAVSLPWTSQAFTSPSLTHANFCYMENDLAGLFTFLRHAPQLEVLKVENLPYINEAFRPNRFPIVNMPNLKKLYLGNGGEWESICTALSTL</sequence>
<name>A0A4Y7T6Z2_COPMI</name>
<dbReference type="OrthoDB" id="2856616at2759"/>
<evidence type="ECO:0000313" key="2">
    <source>
        <dbReference type="EMBL" id="TEB29319.1"/>
    </source>
</evidence>
<organism evidence="2 3">
    <name type="scientific">Coprinellus micaceus</name>
    <name type="common">Glistening ink-cap mushroom</name>
    <name type="synonym">Coprinus micaceus</name>
    <dbReference type="NCBI Taxonomy" id="71717"/>
    <lineage>
        <taxon>Eukaryota</taxon>
        <taxon>Fungi</taxon>
        <taxon>Dikarya</taxon>
        <taxon>Basidiomycota</taxon>
        <taxon>Agaricomycotina</taxon>
        <taxon>Agaricomycetes</taxon>
        <taxon>Agaricomycetidae</taxon>
        <taxon>Agaricales</taxon>
        <taxon>Agaricineae</taxon>
        <taxon>Psathyrellaceae</taxon>
        <taxon>Coprinellus</taxon>
    </lineage>
</organism>
<evidence type="ECO:0000256" key="1">
    <source>
        <dbReference type="SAM" id="MobiDB-lite"/>
    </source>
</evidence>
<proteinExistence type="predicted"/>
<dbReference type="SUPFAM" id="SSF52047">
    <property type="entry name" value="RNI-like"/>
    <property type="match status" value="1"/>
</dbReference>
<dbReference type="Proteomes" id="UP000298030">
    <property type="component" value="Unassembled WGS sequence"/>
</dbReference>
<accession>A0A4Y7T6Z2</accession>
<comment type="caution">
    <text evidence="2">The sequence shown here is derived from an EMBL/GenBank/DDBJ whole genome shotgun (WGS) entry which is preliminary data.</text>
</comment>